<proteinExistence type="predicted"/>
<dbReference type="EMBL" id="JANUXX010000001">
    <property type="protein sequence ID" value="MCS4487847.1"/>
    <property type="molecule type" value="Genomic_DNA"/>
</dbReference>
<comment type="caution">
    <text evidence="1">The sequence shown here is derived from an EMBL/GenBank/DDBJ whole genome shotgun (WGS) entry which is preliminary data.</text>
</comment>
<organism evidence="1 2">
    <name type="scientific">Streptococcus sciuri</name>
    <dbReference type="NCBI Taxonomy" id="2973939"/>
    <lineage>
        <taxon>Bacteria</taxon>
        <taxon>Bacillati</taxon>
        <taxon>Bacillota</taxon>
        <taxon>Bacilli</taxon>
        <taxon>Lactobacillales</taxon>
        <taxon>Streptococcaceae</taxon>
        <taxon>Streptococcus</taxon>
    </lineage>
</organism>
<keyword evidence="2" id="KW-1185">Reference proteome</keyword>
<sequence>MSKEDLEKCTEKEILAIPGIGSATVKKLKENGVRFKKN</sequence>
<accession>A0ABT2F5Y4</accession>
<evidence type="ECO:0000313" key="2">
    <source>
        <dbReference type="Proteomes" id="UP001206548"/>
    </source>
</evidence>
<evidence type="ECO:0008006" key="3">
    <source>
        <dbReference type="Google" id="ProtNLM"/>
    </source>
</evidence>
<reference evidence="1 2" key="1">
    <citation type="journal article" date="2023" name="Int. J. Syst. Evol. Microbiol.">
        <title>Streptococcus sciuri sp. nov., Staphylococcus marylandisciuri sp. nov. and Staphylococcus americanisciuri sp. nov., isolated from faeces of eastern grey squirrel (Sciurus carolinensis).</title>
        <authorList>
            <person name="Volokhov D.V."/>
            <person name="Zagorodnyaya T.A."/>
            <person name="Furtak V.A."/>
            <person name="Nattanmai G."/>
            <person name="Randall L."/>
            <person name="Jose S."/>
            <person name="Gao Y."/>
            <person name="Eisenberg T."/>
            <person name="Delmonte P."/>
            <person name="Blom J."/>
            <person name="Mitchell K.K."/>
        </authorList>
    </citation>
    <scope>NUCLEOTIDE SEQUENCE [LARGE SCALE GENOMIC DNA]</scope>
    <source>
        <strain evidence="1 2">SQ9-PEA</strain>
    </source>
</reference>
<name>A0ABT2F5Y4_9STRE</name>
<gene>
    <name evidence="1" type="ORF">NXS10_02505</name>
</gene>
<protein>
    <recommendedName>
        <fullName evidence="3">Helix-hairpin-helix domain-containing protein</fullName>
    </recommendedName>
</protein>
<evidence type="ECO:0000313" key="1">
    <source>
        <dbReference type="EMBL" id="MCS4487847.1"/>
    </source>
</evidence>
<dbReference type="Proteomes" id="UP001206548">
    <property type="component" value="Unassembled WGS sequence"/>
</dbReference>
<dbReference type="Gene3D" id="1.10.150.20">
    <property type="entry name" value="5' to 3' exonuclease, C-terminal subdomain"/>
    <property type="match status" value="1"/>
</dbReference>